<dbReference type="Pfam" id="PF06197">
    <property type="entry name" value="DUF998"/>
    <property type="match status" value="1"/>
</dbReference>
<keyword evidence="1" id="KW-0472">Membrane</keyword>
<dbReference type="EMBL" id="UINC01001537">
    <property type="protein sequence ID" value="SUZ83118.1"/>
    <property type="molecule type" value="Genomic_DNA"/>
</dbReference>
<sequence>MIKNNGVEKLIFASSYMAQVGVLIILLCVLITASSYIGRQNEAYSFLNHFISELGEIGVSPLAHLFNGGLILGGLFTSCFMLGMALHIGGSWGLCLGIVGLVTSITVTLVGIYPMNQLEIHMVTANTFFRGGLLVALGYSLYILCSRQPQLPKVTAIASGITMLAFALFLWFLPASQEGSGSIVEILKNRPEIWALPILEWFVFLSVMVWIASTAYFMRKTIKNNND</sequence>
<evidence type="ECO:0000256" key="1">
    <source>
        <dbReference type="SAM" id="Phobius"/>
    </source>
</evidence>
<keyword evidence="1" id="KW-0812">Transmembrane</keyword>
<protein>
    <recommendedName>
        <fullName evidence="3">DUF998 domain-containing protein</fullName>
    </recommendedName>
</protein>
<evidence type="ECO:0008006" key="3">
    <source>
        <dbReference type="Google" id="ProtNLM"/>
    </source>
</evidence>
<feature type="transmembrane region" description="Helical" evidence="1">
    <location>
        <begin position="193"/>
        <end position="218"/>
    </location>
</feature>
<feature type="transmembrane region" description="Helical" evidence="1">
    <location>
        <begin position="94"/>
        <end position="115"/>
    </location>
</feature>
<organism evidence="2">
    <name type="scientific">marine metagenome</name>
    <dbReference type="NCBI Taxonomy" id="408172"/>
    <lineage>
        <taxon>unclassified sequences</taxon>
        <taxon>metagenomes</taxon>
        <taxon>ecological metagenomes</taxon>
    </lineage>
</organism>
<feature type="transmembrane region" description="Helical" evidence="1">
    <location>
        <begin position="12"/>
        <end position="37"/>
    </location>
</feature>
<evidence type="ECO:0000313" key="2">
    <source>
        <dbReference type="EMBL" id="SUZ83118.1"/>
    </source>
</evidence>
<gene>
    <name evidence="2" type="ORF">METZ01_LOCUS35972</name>
</gene>
<feature type="transmembrane region" description="Helical" evidence="1">
    <location>
        <begin position="57"/>
        <end position="82"/>
    </location>
</feature>
<feature type="transmembrane region" description="Helical" evidence="1">
    <location>
        <begin position="127"/>
        <end position="145"/>
    </location>
</feature>
<name>A0A381QX08_9ZZZZ</name>
<accession>A0A381QX08</accession>
<dbReference type="InterPro" id="IPR009339">
    <property type="entry name" value="DUF998"/>
</dbReference>
<proteinExistence type="predicted"/>
<keyword evidence="1" id="KW-1133">Transmembrane helix</keyword>
<feature type="transmembrane region" description="Helical" evidence="1">
    <location>
        <begin position="154"/>
        <end position="173"/>
    </location>
</feature>
<reference evidence="2" key="1">
    <citation type="submission" date="2018-05" db="EMBL/GenBank/DDBJ databases">
        <authorList>
            <person name="Lanie J.A."/>
            <person name="Ng W.-L."/>
            <person name="Kazmierczak K.M."/>
            <person name="Andrzejewski T.M."/>
            <person name="Davidsen T.M."/>
            <person name="Wayne K.J."/>
            <person name="Tettelin H."/>
            <person name="Glass J.I."/>
            <person name="Rusch D."/>
            <person name="Podicherti R."/>
            <person name="Tsui H.-C.T."/>
            <person name="Winkler M.E."/>
        </authorList>
    </citation>
    <scope>NUCLEOTIDE SEQUENCE</scope>
</reference>
<dbReference type="AlphaFoldDB" id="A0A381QX08"/>